<dbReference type="Proteomes" id="UP000481087">
    <property type="component" value="Unassembled WGS sequence"/>
</dbReference>
<comment type="similarity">
    <text evidence="2">Belongs to the bacterial solute-binding protein 1 family.</text>
</comment>
<name>A0A6L8VCR9_9BACL</name>
<evidence type="ECO:0000256" key="2">
    <source>
        <dbReference type="ARBA" id="ARBA00008520"/>
    </source>
</evidence>
<organism evidence="9 10">
    <name type="scientific">Paenibacillus silvestris</name>
    <dbReference type="NCBI Taxonomy" id="2606219"/>
    <lineage>
        <taxon>Bacteria</taxon>
        <taxon>Bacillati</taxon>
        <taxon>Bacillota</taxon>
        <taxon>Bacilli</taxon>
        <taxon>Bacillales</taxon>
        <taxon>Paenibacillaceae</taxon>
        <taxon>Paenibacillus</taxon>
    </lineage>
</organism>
<dbReference type="PANTHER" id="PTHR43649:SF28">
    <property type="entry name" value="BINDING PROTEIN COMPONENT OF ABC SUGAR TRANSPORTER-RELATED"/>
    <property type="match status" value="1"/>
</dbReference>
<evidence type="ECO:0000256" key="1">
    <source>
        <dbReference type="ARBA" id="ARBA00004196"/>
    </source>
</evidence>
<evidence type="ECO:0000256" key="6">
    <source>
        <dbReference type="ARBA" id="ARBA00049753"/>
    </source>
</evidence>
<comment type="function">
    <text evidence="5">Part of a binding-protein-dependent transport system for a sugar.</text>
</comment>
<feature type="region of interest" description="Disordered" evidence="7">
    <location>
        <begin position="28"/>
        <end position="54"/>
    </location>
</feature>
<reference evidence="9 10" key="1">
    <citation type="submission" date="2019-12" db="EMBL/GenBank/DDBJ databases">
        <title>Paenibacillus sp. nov. sp. isolated from soil.</title>
        <authorList>
            <person name="Kim J."/>
            <person name="Jeong S.E."/>
            <person name="Jung H.S."/>
            <person name="Jeon C.O."/>
        </authorList>
    </citation>
    <scope>NUCLEOTIDE SEQUENCE [LARGE SCALE GENOMIC DNA]</scope>
    <source>
        <strain evidence="9 10">5J-6</strain>
    </source>
</reference>
<evidence type="ECO:0000313" key="9">
    <source>
        <dbReference type="EMBL" id="MZQ87422.1"/>
    </source>
</evidence>
<dbReference type="SUPFAM" id="SSF53850">
    <property type="entry name" value="Periplasmic binding protein-like II"/>
    <property type="match status" value="1"/>
</dbReference>
<evidence type="ECO:0000256" key="7">
    <source>
        <dbReference type="SAM" id="MobiDB-lite"/>
    </source>
</evidence>
<gene>
    <name evidence="9" type="ORF">GQF01_35415</name>
</gene>
<evidence type="ECO:0000313" key="10">
    <source>
        <dbReference type="Proteomes" id="UP000481087"/>
    </source>
</evidence>
<comment type="subcellular location">
    <subcellularLocation>
        <location evidence="1">Cell envelope</location>
    </subcellularLocation>
</comment>
<comment type="caution">
    <text evidence="9">The sequence shown here is derived from an EMBL/GenBank/DDBJ whole genome shotgun (WGS) entry which is preliminary data.</text>
</comment>
<dbReference type="RefSeq" id="WP_161412027.1">
    <property type="nucleotide sequence ID" value="NZ_WTUZ01000040.1"/>
</dbReference>
<dbReference type="PANTHER" id="PTHR43649">
    <property type="entry name" value="ARABINOSE-BINDING PROTEIN-RELATED"/>
    <property type="match status" value="1"/>
</dbReference>
<dbReference type="PROSITE" id="PS51257">
    <property type="entry name" value="PROKAR_LIPOPROTEIN"/>
    <property type="match status" value="1"/>
</dbReference>
<dbReference type="EMBL" id="WTUZ01000040">
    <property type="protein sequence ID" value="MZQ87422.1"/>
    <property type="molecule type" value="Genomic_DNA"/>
</dbReference>
<accession>A0A6L8VCR9</accession>
<evidence type="ECO:0000256" key="5">
    <source>
        <dbReference type="ARBA" id="ARBA00049629"/>
    </source>
</evidence>
<evidence type="ECO:0000256" key="8">
    <source>
        <dbReference type="SAM" id="SignalP"/>
    </source>
</evidence>
<proteinExistence type="inferred from homology"/>
<dbReference type="AlphaFoldDB" id="A0A6L8VCR9"/>
<sequence length="452" mass="48532">MKRKLSLILSAVTLTSSLLTACGSNTNEATNSPAPTTAAAANTPAATATPATPAPAAAKKQVEIFSWWTGAGEEAGLQGLIKLFKNKYPDIEVINAAVAGGAGTNAKAVLASRMQGGDPPSAFQVHGGAELNTGWVAAAKVSPLNDLYDKEGWKDKFPKDLIEMVSKDGNIYSVPVNIHRGNVIFYNKKIFDQNGLKAPTTFDEFIKVADALKAKGITPLALGDKEPWTATMLFENVLLGEFGADDYKKLWTGEIPFDDARVKKSLETFKKMLSYTNKDHAARNWQDAAQLVAKGEAAMNNMGDWAKGYFTTDLKLKVNEDFGWVASPNTDGTFMVVTDTFALPKDSKDQATAKEFLKVLGSVEGQDVFNPLKGSIPARVDADVSKYDIYGKTTIEDFKKSKLTPSMAHGSAAPEGFTTQANQAINIFVTQGDVEQAAKALKQAQTANGMKK</sequence>
<dbReference type="GO" id="GO:0030313">
    <property type="term" value="C:cell envelope"/>
    <property type="evidence" value="ECO:0007669"/>
    <property type="project" value="UniProtKB-SubCell"/>
</dbReference>
<dbReference type="InterPro" id="IPR050490">
    <property type="entry name" value="Bact_solute-bd_prot1"/>
</dbReference>
<dbReference type="Pfam" id="PF01547">
    <property type="entry name" value="SBP_bac_1"/>
    <property type="match status" value="1"/>
</dbReference>
<dbReference type="InterPro" id="IPR006059">
    <property type="entry name" value="SBP"/>
</dbReference>
<feature type="signal peptide" evidence="8">
    <location>
        <begin position="1"/>
        <end position="21"/>
    </location>
</feature>
<protein>
    <recommendedName>
        <fullName evidence="6">Probable sugar-binding periplasmic protein</fullName>
    </recommendedName>
</protein>
<evidence type="ECO:0000256" key="3">
    <source>
        <dbReference type="ARBA" id="ARBA00022448"/>
    </source>
</evidence>
<dbReference type="Gene3D" id="3.40.190.10">
    <property type="entry name" value="Periplasmic binding protein-like II"/>
    <property type="match status" value="2"/>
</dbReference>
<keyword evidence="10" id="KW-1185">Reference proteome</keyword>
<evidence type="ECO:0000256" key="4">
    <source>
        <dbReference type="ARBA" id="ARBA00022729"/>
    </source>
</evidence>
<keyword evidence="3" id="KW-0813">Transport</keyword>
<feature type="chain" id="PRO_5039246724" description="Probable sugar-binding periplasmic protein" evidence="8">
    <location>
        <begin position="22"/>
        <end position="452"/>
    </location>
</feature>
<keyword evidence="4 8" id="KW-0732">Signal</keyword>